<name>A0A9P0HAA6_NEZVI</name>
<sequence>MDSPSRLVQLYALTKILRHRGKTYLCKDDASAEERTDGRDGGRSNPPERSRRSDQSNLQSGNHYLLVADFSLEGHLMSQQGVSNLPVDNQQLSSELSIIISKFRKHPRVSTKNYNKTQTRRLLADTTNRCNTPPSIH</sequence>
<protein>
    <submittedName>
        <fullName evidence="2">Uncharacterized protein</fullName>
    </submittedName>
</protein>
<keyword evidence="3" id="KW-1185">Reference proteome</keyword>
<dbReference type="EMBL" id="OV725080">
    <property type="protein sequence ID" value="CAH1398207.1"/>
    <property type="molecule type" value="Genomic_DNA"/>
</dbReference>
<gene>
    <name evidence="2" type="ORF">NEZAVI_LOCUS7900</name>
</gene>
<reference evidence="2" key="1">
    <citation type="submission" date="2022-01" db="EMBL/GenBank/DDBJ databases">
        <authorList>
            <person name="King R."/>
        </authorList>
    </citation>
    <scope>NUCLEOTIDE SEQUENCE</scope>
</reference>
<evidence type="ECO:0000256" key="1">
    <source>
        <dbReference type="SAM" id="MobiDB-lite"/>
    </source>
</evidence>
<dbReference type="Proteomes" id="UP001152798">
    <property type="component" value="Chromosome 4"/>
</dbReference>
<evidence type="ECO:0000313" key="3">
    <source>
        <dbReference type="Proteomes" id="UP001152798"/>
    </source>
</evidence>
<organism evidence="2 3">
    <name type="scientific">Nezara viridula</name>
    <name type="common">Southern green stink bug</name>
    <name type="synonym">Cimex viridulus</name>
    <dbReference type="NCBI Taxonomy" id="85310"/>
    <lineage>
        <taxon>Eukaryota</taxon>
        <taxon>Metazoa</taxon>
        <taxon>Ecdysozoa</taxon>
        <taxon>Arthropoda</taxon>
        <taxon>Hexapoda</taxon>
        <taxon>Insecta</taxon>
        <taxon>Pterygota</taxon>
        <taxon>Neoptera</taxon>
        <taxon>Paraneoptera</taxon>
        <taxon>Hemiptera</taxon>
        <taxon>Heteroptera</taxon>
        <taxon>Panheteroptera</taxon>
        <taxon>Pentatomomorpha</taxon>
        <taxon>Pentatomoidea</taxon>
        <taxon>Pentatomidae</taxon>
        <taxon>Pentatominae</taxon>
        <taxon>Nezara</taxon>
    </lineage>
</organism>
<evidence type="ECO:0000313" key="2">
    <source>
        <dbReference type="EMBL" id="CAH1398207.1"/>
    </source>
</evidence>
<feature type="compositionally biased region" description="Basic and acidic residues" evidence="1">
    <location>
        <begin position="28"/>
        <end position="54"/>
    </location>
</feature>
<feature type="region of interest" description="Disordered" evidence="1">
    <location>
        <begin position="28"/>
        <end position="60"/>
    </location>
</feature>
<accession>A0A9P0HAA6</accession>
<dbReference type="AlphaFoldDB" id="A0A9P0HAA6"/>
<proteinExistence type="predicted"/>